<gene>
    <name evidence="1" type="ORF">WKI58_02815</name>
</gene>
<dbReference type="EMBL" id="JBBKAI010000002">
    <property type="protein sequence ID" value="MEJ8655470.1"/>
    <property type="molecule type" value="Genomic_DNA"/>
</dbReference>
<proteinExistence type="predicted"/>
<accession>A0ACC6QB15</accession>
<sequence>MNSAIKHSGTSFPERIGLWINGQVNFWSSYRHALIGSSLARVILGGLGFYFYLRDYAERAYLWGPDGTWPWQNFTAIDGMQGFSLYSVSKSHTWFEIIFHLGMLSALLFMLGWKTRATNVLHYVFLWSLHQRNPVLLDGGDNITAIILVFFVFIDSGARFSLDARAGKGRQEGRKEFTYRVGSVLHNAGVLAVILQICTVYLVSGMYKVQGERWQNGTALYYILRTNEFGWPGVNRLIYENATLVVAITYATVFFQLAFTFLLLNRKLRMVAVAGGIAMHLGIAFHMAGLINFSLTVVAIELIIMEDVHYLRLAQFVRRNRLNDSDTASPGSPSPRQDNSGASPGAPPANVLASK</sequence>
<protein>
    <submittedName>
        <fullName evidence="1">HTTM domain-containing protein</fullName>
    </submittedName>
</protein>
<comment type="caution">
    <text evidence="1">The sequence shown here is derived from an EMBL/GenBank/DDBJ whole genome shotgun (WGS) entry which is preliminary data.</text>
</comment>
<name>A0ACC6QB15_9ACTN</name>
<organism evidence="1 2">
    <name type="scientific">Streptomyces pratisoli</name>
    <dbReference type="NCBI Taxonomy" id="3139917"/>
    <lineage>
        <taxon>Bacteria</taxon>
        <taxon>Bacillati</taxon>
        <taxon>Actinomycetota</taxon>
        <taxon>Actinomycetes</taxon>
        <taxon>Kitasatosporales</taxon>
        <taxon>Streptomycetaceae</taxon>
        <taxon>Streptomyces</taxon>
    </lineage>
</organism>
<dbReference type="Proteomes" id="UP001375539">
    <property type="component" value="Unassembled WGS sequence"/>
</dbReference>
<evidence type="ECO:0000313" key="1">
    <source>
        <dbReference type="EMBL" id="MEJ8655470.1"/>
    </source>
</evidence>
<evidence type="ECO:0000313" key="2">
    <source>
        <dbReference type="Proteomes" id="UP001375539"/>
    </source>
</evidence>
<keyword evidence="2" id="KW-1185">Reference proteome</keyword>
<reference evidence="1" key="1">
    <citation type="submission" date="2024-03" db="EMBL/GenBank/DDBJ databases">
        <title>Novel Streptomyces species of biotechnological and ecological value are a feature of Machair soil.</title>
        <authorList>
            <person name="Prole J.R."/>
            <person name="Goodfellow M."/>
            <person name="Allenby N."/>
            <person name="Ward A.C."/>
        </authorList>
    </citation>
    <scope>NUCLEOTIDE SEQUENCE</scope>
    <source>
        <strain evidence="1">MS1.AVA.4</strain>
    </source>
</reference>